<dbReference type="Gene3D" id="2.40.50.100">
    <property type="match status" value="1"/>
</dbReference>
<evidence type="ECO:0000313" key="9">
    <source>
        <dbReference type="Proteomes" id="UP000570166"/>
    </source>
</evidence>
<dbReference type="Gene3D" id="2.40.30.170">
    <property type="match status" value="1"/>
</dbReference>
<comment type="caution">
    <text evidence="8">The sequence shown here is derived from an EMBL/GenBank/DDBJ whole genome shotgun (WGS) entry which is preliminary data.</text>
</comment>
<comment type="subcellular location">
    <subcellularLocation>
        <location evidence="1">Membrane</location>
        <topology evidence="1">Single-pass membrane protein</topology>
    </subcellularLocation>
</comment>
<dbReference type="PANTHER" id="PTHR30367:SF12">
    <property type="entry name" value="P-HYDROXYBENZOIC ACID EFFLUX PUMP SUBUNIT AAEA"/>
    <property type="match status" value="1"/>
</dbReference>
<reference evidence="8 9" key="1">
    <citation type="submission" date="2020-07" db="EMBL/GenBank/DDBJ databases">
        <authorList>
            <person name="Sun Q."/>
        </authorList>
    </citation>
    <scope>NUCLEOTIDE SEQUENCE [LARGE SCALE GENOMIC DNA]</scope>
    <source>
        <strain evidence="8 9">CGMCC 1.13654</strain>
    </source>
</reference>
<evidence type="ECO:0000259" key="6">
    <source>
        <dbReference type="Pfam" id="PF25917"/>
    </source>
</evidence>
<dbReference type="AlphaFoldDB" id="A0A838L0A7"/>
<feature type="coiled-coil region" evidence="2">
    <location>
        <begin position="158"/>
        <end position="185"/>
    </location>
</feature>
<dbReference type="PANTHER" id="PTHR30367">
    <property type="entry name" value="P-HYDROXYBENZOIC ACID EFFLUX PUMP SUBUNIT AAEA-RELATED"/>
    <property type="match status" value="1"/>
</dbReference>
<evidence type="ECO:0000256" key="4">
    <source>
        <dbReference type="SAM" id="Phobius"/>
    </source>
</evidence>
<dbReference type="GO" id="GO:0055085">
    <property type="term" value="P:transmembrane transport"/>
    <property type="evidence" value="ECO:0007669"/>
    <property type="project" value="InterPro"/>
</dbReference>
<feature type="domain" description="Multidrug resistance protein MdtA-like alpha-helical hairpin" evidence="5">
    <location>
        <begin position="102"/>
        <end position="167"/>
    </location>
</feature>
<feature type="region of interest" description="Disordered" evidence="3">
    <location>
        <begin position="332"/>
        <end position="354"/>
    </location>
</feature>
<feature type="transmembrane region" description="Helical" evidence="4">
    <location>
        <begin position="12"/>
        <end position="32"/>
    </location>
</feature>
<keyword evidence="4" id="KW-0472">Membrane</keyword>
<evidence type="ECO:0000313" key="8">
    <source>
        <dbReference type="EMBL" id="MBA2932477.1"/>
    </source>
</evidence>
<dbReference type="InterPro" id="IPR058624">
    <property type="entry name" value="MdtA-like_HH"/>
</dbReference>
<feature type="domain" description="Multidrug resistance protein MdtA-like barrel-sandwich hybrid" evidence="6">
    <location>
        <begin position="47"/>
        <end position="214"/>
    </location>
</feature>
<keyword evidence="9" id="KW-1185">Reference proteome</keyword>
<accession>A0A838L0A7</accession>
<evidence type="ECO:0000259" key="5">
    <source>
        <dbReference type="Pfam" id="PF25876"/>
    </source>
</evidence>
<keyword evidence="2" id="KW-0175">Coiled coil</keyword>
<name>A0A838L0A7_9SPHN</name>
<keyword evidence="4" id="KW-0812">Transmembrane</keyword>
<keyword evidence="4" id="KW-1133">Transmembrane helix</keyword>
<evidence type="ECO:0000259" key="7">
    <source>
        <dbReference type="Pfam" id="PF25963"/>
    </source>
</evidence>
<protein>
    <submittedName>
        <fullName evidence="8">HlyD family secretion protein</fullName>
    </submittedName>
</protein>
<dbReference type="InterPro" id="IPR058634">
    <property type="entry name" value="AaeA-lik-b-barrel"/>
</dbReference>
<dbReference type="InterPro" id="IPR050393">
    <property type="entry name" value="MFP_Efflux_Pump"/>
</dbReference>
<dbReference type="EMBL" id="JACEIB010000001">
    <property type="protein sequence ID" value="MBA2932477.1"/>
    <property type="molecule type" value="Genomic_DNA"/>
</dbReference>
<proteinExistence type="predicted"/>
<sequence>MTRLLPTIGRVALTLLLIVGAIVALVIVWRHYEDDPWTRDGSLQADVVQVSADVSGLVTQIRVHDNQLVHAGDILFTVDQERYAAQLAQAQAAVVNAQASIENAQATIVNATATLNNALREEKRYLALGDLVSQEVRDERVTAVEQDRAAGVQAQAGLDQAKAGLKQAEANRRLAEVNMERSAVRAGVNGYITGFSMRPGDYVSAGSPQFALLDTDSFYVLGYFEETKLHRFALGDRARINLLGDSRPLWGHVDSLAAGITDRQQNASGVLLPNITPTFSWIRLAQRVPVRVVIDRVPPGIRLVAGRTATVTILPTLAPVAPRAIPASAMIPNTAPVNRAPPPPIGRPGTAAAQ</sequence>
<dbReference type="Proteomes" id="UP000570166">
    <property type="component" value="Unassembled WGS sequence"/>
</dbReference>
<evidence type="ECO:0000256" key="2">
    <source>
        <dbReference type="SAM" id="Coils"/>
    </source>
</evidence>
<dbReference type="InterPro" id="IPR058625">
    <property type="entry name" value="MdtA-like_BSH"/>
</dbReference>
<feature type="domain" description="p-hydroxybenzoic acid efflux pump subunit AaeA-like beta-barrel" evidence="7">
    <location>
        <begin position="217"/>
        <end position="313"/>
    </location>
</feature>
<gene>
    <name evidence="8" type="ORF">HZF05_00080</name>
</gene>
<dbReference type="SUPFAM" id="SSF111369">
    <property type="entry name" value="HlyD-like secretion proteins"/>
    <property type="match status" value="1"/>
</dbReference>
<dbReference type="RefSeq" id="WP_160364602.1">
    <property type="nucleotide sequence ID" value="NZ_JACEIB010000001.1"/>
</dbReference>
<dbReference type="Pfam" id="PF25963">
    <property type="entry name" value="Beta-barrel_AAEA"/>
    <property type="match status" value="1"/>
</dbReference>
<evidence type="ECO:0000256" key="1">
    <source>
        <dbReference type="ARBA" id="ARBA00004167"/>
    </source>
</evidence>
<dbReference type="Pfam" id="PF25876">
    <property type="entry name" value="HH_MFP_RND"/>
    <property type="match status" value="1"/>
</dbReference>
<feature type="coiled-coil region" evidence="2">
    <location>
        <begin position="87"/>
        <end position="121"/>
    </location>
</feature>
<dbReference type="Pfam" id="PF25917">
    <property type="entry name" value="BSH_RND"/>
    <property type="match status" value="1"/>
</dbReference>
<organism evidence="8 9">
    <name type="scientific">Sphingomonas chungangi</name>
    <dbReference type="NCBI Taxonomy" id="2683589"/>
    <lineage>
        <taxon>Bacteria</taxon>
        <taxon>Pseudomonadati</taxon>
        <taxon>Pseudomonadota</taxon>
        <taxon>Alphaproteobacteria</taxon>
        <taxon>Sphingomonadales</taxon>
        <taxon>Sphingomonadaceae</taxon>
        <taxon>Sphingomonas</taxon>
    </lineage>
</organism>
<evidence type="ECO:0000256" key="3">
    <source>
        <dbReference type="SAM" id="MobiDB-lite"/>
    </source>
</evidence>